<dbReference type="PANTHER" id="PTHR30160">
    <property type="entry name" value="TETRAACYLDISACCHARIDE 4'-KINASE-RELATED"/>
    <property type="match status" value="1"/>
</dbReference>
<feature type="region of interest" description="Disordered" evidence="3">
    <location>
        <begin position="211"/>
        <end position="231"/>
    </location>
</feature>
<dbReference type="Proteomes" id="UP001596050">
    <property type="component" value="Unassembled WGS sequence"/>
</dbReference>
<evidence type="ECO:0000256" key="2">
    <source>
        <dbReference type="ARBA" id="ARBA00022679"/>
    </source>
</evidence>
<keyword evidence="2" id="KW-0808">Transferase</keyword>
<reference evidence="5" key="1">
    <citation type="journal article" date="2019" name="Int. J. Syst. Evol. Microbiol.">
        <title>The Global Catalogue of Microorganisms (GCM) 10K type strain sequencing project: providing services to taxonomists for standard genome sequencing and annotation.</title>
        <authorList>
            <consortium name="The Broad Institute Genomics Platform"/>
            <consortium name="The Broad Institute Genome Sequencing Center for Infectious Disease"/>
            <person name="Wu L."/>
            <person name="Ma J."/>
        </authorList>
    </citation>
    <scope>NUCLEOTIDE SEQUENCE [LARGE SCALE GENOMIC DNA]</scope>
    <source>
        <strain evidence="5">KACC 12649</strain>
    </source>
</reference>
<dbReference type="EMBL" id="JBHSMU010000009">
    <property type="protein sequence ID" value="MFC5459822.1"/>
    <property type="molecule type" value="Genomic_DNA"/>
</dbReference>
<evidence type="ECO:0000256" key="3">
    <source>
        <dbReference type="SAM" id="MobiDB-lite"/>
    </source>
</evidence>
<comment type="caution">
    <text evidence="4">The sequence shown here is derived from an EMBL/GenBank/DDBJ whole genome shotgun (WGS) entry which is preliminary data.</text>
</comment>
<dbReference type="RefSeq" id="WP_379782050.1">
    <property type="nucleotide sequence ID" value="NZ_JBHSMU010000009.1"/>
</dbReference>
<evidence type="ECO:0000313" key="5">
    <source>
        <dbReference type="Proteomes" id="UP001596050"/>
    </source>
</evidence>
<feature type="region of interest" description="Disordered" evidence="3">
    <location>
        <begin position="1"/>
        <end position="22"/>
    </location>
</feature>
<keyword evidence="1" id="KW-0328">Glycosyltransferase</keyword>
<dbReference type="InterPro" id="IPR002201">
    <property type="entry name" value="Glyco_trans_9"/>
</dbReference>
<dbReference type="Gene3D" id="3.40.50.2000">
    <property type="entry name" value="Glycogen Phosphorylase B"/>
    <property type="match status" value="2"/>
</dbReference>
<evidence type="ECO:0000313" key="4">
    <source>
        <dbReference type="EMBL" id="MFC5459822.1"/>
    </source>
</evidence>
<dbReference type="InterPro" id="IPR051199">
    <property type="entry name" value="LPS_LOS_Heptosyltrfase"/>
</dbReference>
<sequence>MVGSHTAGSHMSARQMKGKPGDGRLAGVRKIAVLRPNAVGDFVFALPALHALKRAYPDAELVLLGLPWHAAFLEGRPGPVDRVVVVPPMAGIGLPPDPPDSPGDAAAQRFVQAMRGEGFDIACQMYGGGRYSNPLVASFGARLAIGARAADAPPLERWVRHVEPNNRRLALLEVAALAGAVEVTLGQELAVTPADRDEAAHVLSEAGAGPALAAGDATATQEARPGAPPPSPLLVLQPGSTDPRRCWPAASFAAVGDALARTGAQVAVNGTAAEAPLVRRVIEAMETPAIDLSGKLGLGGLCGLIERAACVVSNDTGPLHLALAIGTPAVGIFWLTNLIDGTPLRQGLLRAALSLRQDCPECGAPNLTTRCAHDASFVADVPVGQVVAMAMDLLRAGGGAPP</sequence>
<name>A0ABW0L405_9BURK</name>
<dbReference type="Pfam" id="PF01075">
    <property type="entry name" value="Glyco_transf_9"/>
    <property type="match status" value="1"/>
</dbReference>
<evidence type="ECO:0000256" key="1">
    <source>
        <dbReference type="ARBA" id="ARBA00022676"/>
    </source>
</evidence>
<gene>
    <name evidence="4" type="ORF">ACFPN5_08370</name>
</gene>
<organism evidence="4 5">
    <name type="scientific">Massilia niabensis</name>
    <dbReference type="NCBI Taxonomy" id="544910"/>
    <lineage>
        <taxon>Bacteria</taxon>
        <taxon>Pseudomonadati</taxon>
        <taxon>Pseudomonadota</taxon>
        <taxon>Betaproteobacteria</taxon>
        <taxon>Burkholderiales</taxon>
        <taxon>Oxalobacteraceae</taxon>
        <taxon>Telluria group</taxon>
        <taxon>Massilia</taxon>
    </lineage>
</organism>
<protein>
    <submittedName>
        <fullName evidence="4">Glycosyltransferase family 9 protein</fullName>
    </submittedName>
</protein>
<dbReference type="CDD" id="cd03789">
    <property type="entry name" value="GT9_LPS_heptosyltransferase"/>
    <property type="match status" value="1"/>
</dbReference>
<dbReference type="SUPFAM" id="SSF53756">
    <property type="entry name" value="UDP-Glycosyltransferase/glycogen phosphorylase"/>
    <property type="match status" value="1"/>
</dbReference>
<accession>A0ABW0L405</accession>
<proteinExistence type="predicted"/>
<keyword evidence="5" id="KW-1185">Reference proteome</keyword>
<dbReference type="PANTHER" id="PTHR30160:SF7">
    <property type="entry name" value="ADP-HEPTOSE--LPS HEPTOSYLTRANSFERASE 2"/>
    <property type="match status" value="1"/>
</dbReference>